<evidence type="ECO:0000256" key="1">
    <source>
        <dbReference type="SAM" id="Phobius"/>
    </source>
</evidence>
<dbReference type="Proteomes" id="UP000464865">
    <property type="component" value="Chromosome M15-11"/>
</dbReference>
<feature type="transmembrane region" description="Helical" evidence="1">
    <location>
        <begin position="12"/>
        <end position="30"/>
    </location>
</feature>
<keyword evidence="1" id="KW-0812">Transmembrane</keyword>
<reference evidence="3 4" key="1">
    <citation type="submission" date="2020-02" db="EMBL/GenBank/DDBJ databases">
        <title>Plant-Promoting Endophytic Bacterium Rhizobium oryzihabitans sp. nov., Isolated from the Root of Rice.</title>
        <authorList>
            <person name="zhao J."/>
            <person name="Zhang G."/>
        </authorList>
    </citation>
    <scope>NUCLEOTIDE SEQUENCE [LARGE SCALE GENOMIC DNA]</scope>
    <source>
        <strain evidence="3 4">M15</strain>
    </source>
</reference>
<organism evidence="3 4">
    <name type="scientific">Rhizobium oryzihabitans</name>
    <dbReference type="NCBI Taxonomy" id="2267833"/>
    <lineage>
        <taxon>Bacteria</taxon>
        <taxon>Pseudomonadati</taxon>
        <taxon>Pseudomonadota</taxon>
        <taxon>Alphaproteobacteria</taxon>
        <taxon>Hyphomicrobiales</taxon>
        <taxon>Rhizobiaceae</taxon>
        <taxon>Rhizobium/Agrobacterium group</taxon>
        <taxon>Rhizobium</taxon>
    </lineage>
</organism>
<evidence type="ECO:0000313" key="3">
    <source>
        <dbReference type="EMBL" id="QIB36577.1"/>
    </source>
</evidence>
<keyword evidence="1" id="KW-0472">Membrane</keyword>
<dbReference type="RefSeq" id="WP_164055978.1">
    <property type="nucleotide sequence ID" value="NZ_CP048632.1"/>
</dbReference>
<evidence type="ECO:0000313" key="4">
    <source>
        <dbReference type="Proteomes" id="UP000464865"/>
    </source>
</evidence>
<gene>
    <name evidence="2" type="ORF">G3A56_00200</name>
    <name evidence="3" type="ORF">G3A56_02370</name>
</gene>
<sequence length="108" mass="11804">MMWALIPNWLKIAAGGLLCAVLLASGSYWLGKREGRSQAATEALAKTVEVLQSRNETNVEITSSAAAELCAHFGLPDDQRVECVRRLEQADSDARNRAQDHDGRPAVR</sequence>
<dbReference type="AlphaFoldDB" id="A0A7L5BCJ2"/>
<dbReference type="EMBL" id="CP048632">
    <property type="protein sequence ID" value="QIB36575.1"/>
    <property type="molecule type" value="Genomic_DNA"/>
</dbReference>
<proteinExistence type="predicted"/>
<accession>A0A7L5BCJ2</accession>
<keyword evidence="1" id="KW-1133">Transmembrane helix</keyword>
<name>A0A7L5BCJ2_9HYPH</name>
<evidence type="ECO:0000313" key="2">
    <source>
        <dbReference type="EMBL" id="QIB36575.1"/>
    </source>
</evidence>
<dbReference type="KEGG" id="roy:G3A56_02370"/>
<protein>
    <submittedName>
        <fullName evidence="3">Uncharacterized protein</fullName>
    </submittedName>
</protein>
<keyword evidence="4" id="KW-1185">Reference proteome</keyword>
<dbReference type="KEGG" id="roy:G3A56_00200"/>
<dbReference type="EMBL" id="CP048632">
    <property type="protein sequence ID" value="QIB36577.1"/>
    <property type="molecule type" value="Genomic_DNA"/>
</dbReference>